<keyword evidence="3 8" id="KW-0808">Transferase</keyword>
<dbReference type="InterPro" id="IPR036890">
    <property type="entry name" value="HATPase_C_sf"/>
</dbReference>
<keyword evidence="11" id="KW-1185">Reference proteome</keyword>
<gene>
    <name evidence="10" type="ORF">SCHPADRAFT_919555</name>
</gene>
<keyword evidence="5 8" id="KW-0418">Kinase</keyword>
<dbReference type="InParanoid" id="A0A0H2RYK8"/>
<evidence type="ECO:0000256" key="4">
    <source>
        <dbReference type="ARBA" id="ARBA00022741"/>
    </source>
</evidence>
<dbReference type="Gene3D" id="1.20.140.20">
    <property type="entry name" value="Alpha-ketoacid/pyruvate dehydrogenase kinase, N-terminal domain"/>
    <property type="match status" value="1"/>
</dbReference>
<dbReference type="OrthoDB" id="3264224at2759"/>
<feature type="domain" description="Histidine kinase/HSP90-like ATPase" evidence="9">
    <location>
        <begin position="247"/>
        <end position="427"/>
    </location>
</feature>
<evidence type="ECO:0000259" key="9">
    <source>
        <dbReference type="SMART" id="SM00387"/>
    </source>
</evidence>
<keyword evidence="6 8" id="KW-0067">ATP-binding</keyword>
<dbReference type="EC" id="2.7.11.-" evidence="8"/>
<evidence type="ECO:0000313" key="10">
    <source>
        <dbReference type="EMBL" id="KLO17175.1"/>
    </source>
</evidence>
<dbReference type="InterPro" id="IPR003594">
    <property type="entry name" value="HATPase_dom"/>
</dbReference>
<proteinExistence type="inferred from homology"/>
<dbReference type="GO" id="GO:0005759">
    <property type="term" value="C:mitochondrial matrix"/>
    <property type="evidence" value="ECO:0007669"/>
    <property type="project" value="UniProtKB-SubCell"/>
</dbReference>
<evidence type="ECO:0000256" key="2">
    <source>
        <dbReference type="ARBA" id="ARBA00022553"/>
    </source>
</evidence>
<evidence type="ECO:0000256" key="3">
    <source>
        <dbReference type="ARBA" id="ARBA00022679"/>
    </source>
</evidence>
<dbReference type="EMBL" id="KQ085907">
    <property type="protein sequence ID" value="KLO17175.1"/>
    <property type="molecule type" value="Genomic_DNA"/>
</dbReference>
<evidence type="ECO:0000313" key="11">
    <source>
        <dbReference type="Proteomes" id="UP000053477"/>
    </source>
</evidence>
<dbReference type="SUPFAM" id="SSF55874">
    <property type="entry name" value="ATPase domain of HSP90 chaperone/DNA topoisomerase II/histidine kinase"/>
    <property type="match status" value="2"/>
</dbReference>
<dbReference type="STRING" id="27342.A0A0H2RYK8"/>
<dbReference type="Pfam" id="PF02518">
    <property type="entry name" value="HATPase_c"/>
    <property type="match status" value="1"/>
</dbReference>
<dbReference type="Proteomes" id="UP000053477">
    <property type="component" value="Unassembled WGS sequence"/>
</dbReference>
<dbReference type="SMART" id="SM00387">
    <property type="entry name" value="HATPase_c"/>
    <property type="match status" value="1"/>
</dbReference>
<dbReference type="Pfam" id="PF10436">
    <property type="entry name" value="BCDHK_Adom3"/>
    <property type="match status" value="1"/>
</dbReference>
<keyword evidence="7 8" id="KW-0496">Mitochondrion</keyword>
<dbReference type="InterPro" id="IPR036784">
    <property type="entry name" value="AK/P_DHK_N_sf"/>
</dbReference>
<dbReference type="GO" id="GO:0004740">
    <property type="term" value="F:pyruvate dehydrogenase (acetyl-transferring) kinase activity"/>
    <property type="evidence" value="ECO:0007669"/>
    <property type="project" value="TreeGrafter"/>
</dbReference>
<name>A0A0H2RYK8_9AGAM</name>
<dbReference type="GO" id="GO:0010906">
    <property type="term" value="P:regulation of glucose metabolic process"/>
    <property type="evidence" value="ECO:0007669"/>
    <property type="project" value="TreeGrafter"/>
</dbReference>
<dbReference type="AlphaFoldDB" id="A0A0H2RYK8"/>
<dbReference type="PANTHER" id="PTHR11947">
    <property type="entry name" value="PYRUVATE DEHYDROGENASE KINASE"/>
    <property type="match status" value="1"/>
</dbReference>
<evidence type="ECO:0000256" key="5">
    <source>
        <dbReference type="ARBA" id="ARBA00022777"/>
    </source>
</evidence>
<evidence type="ECO:0000256" key="6">
    <source>
        <dbReference type="ARBA" id="ARBA00022840"/>
    </source>
</evidence>
<dbReference type="InterPro" id="IPR039028">
    <property type="entry name" value="BCKD/PDK"/>
</dbReference>
<accession>A0A0H2RYK8</accession>
<dbReference type="GO" id="GO:0005524">
    <property type="term" value="F:ATP binding"/>
    <property type="evidence" value="ECO:0007669"/>
    <property type="project" value="UniProtKB-UniRule"/>
</dbReference>
<reference evidence="10 11" key="1">
    <citation type="submission" date="2015-04" db="EMBL/GenBank/DDBJ databases">
        <title>Complete genome sequence of Schizopora paradoxa KUC8140, a cosmopolitan wood degrader in East Asia.</title>
        <authorList>
            <consortium name="DOE Joint Genome Institute"/>
            <person name="Min B."/>
            <person name="Park H."/>
            <person name="Jang Y."/>
            <person name="Kim J.-J."/>
            <person name="Kim K.H."/>
            <person name="Pangilinan J."/>
            <person name="Lipzen A."/>
            <person name="Riley R."/>
            <person name="Grigoriev I.V."/>
            <person name="Spatafora J.W."/>
            <person name="Choi I.-G."/>
        </authorList>
    </citation>
    <scope>NUCLEOTIDE SEQUENCE [LARGE SCALE GENOMIC DNA]</scope>
    <source>
        <strain evidence="10 11">KUC8140</strain>
    </source>
</reference>
<sequence>MFIASSRGSRAFRPALLPTSSPVARRQPASPEVIALLTSYGQQTARPLTLSRLLSFGNPVTQDSILSSASYALSEIPRRLSRRIRSLESLPFIVGTNPHVSRTLDAYRRSFEWLATYPAVRTLRDNADFATQLEHLVHSHANDIPTMAKGFQECYRYMTPGAINEFLDTAIRNRIAVRLIAEQHIALSHALSEYGHQGKHDGVVDMKCSPADMVRACSVIVSEMCEATFGASPEVVIDGHVDSTFAYVPVHLQYVLTELLKNAFRATVEKHWRSHGLSSASDLPPVLVTISPPPRIPGIVRPSYMSIRVRDEGGGVSPHNMARVFSYAFSTAKRSAQHADEDAGGGPYAAQQIGGNAATMEVGAKGDAGLFSEMTGKGIQAGVGTLAGLGYGLPMSRLYARYLGGSLDLFSLDGWGTDAFLKLRCLDEAGDVEI</sequence>
<evidence type="ECO:0000256" key="1">
    <source>
        <dbReference type="ARBA" id="ARBA00006155"/>
    </source>
</evidence>
<keyword evidence="4 8" id="KW-0547">Nucleotide-binding</keyword>
<organism evidence="10 11">
    <name type="scientific">Schizopora paradoxa</name>
    <dbReference type="NCBI Taxonomy" id="27342"/>
    <lineage>
        <taxon>Eukaryota</taxon>
        <taxon>Fungi</taxon>
        <taxon>Dikarya</taxon>
        <taxon>Basidiomycota</taxon>
        <taxon>Agaricomycotina</taxon>
        <taxon>Agaricomycetes</taxon>
        <taxon>Hymenochaetales</taxon>
        <taxon>Schizoporaceae</taxon>
        <taxon>Schizopora</taxon>
    </lineage>
</organism>
<comment type="subcellular location">
    <subcellularLocation>
        <location evidence="8">Mitochondrion matrix</location>
    </subcellularLocation>
</comment>
<evidence type="ECO:0000256" key="7">
    <source>
        <dbReference type="ARBA" id="ARBA00023128"/>
    </source>
</evidence>
<keyword evidence="2" id="KW-0597">Phosphoprotein</keyword>
<comment type="similarity">
    <text evidence="1 8">Belongs to the PDK/BCKDK protein kinase family.</text>
</comment>
<evidence type="ECO:0000256" key="8">
    <source>
        <dbReference type="RuleBase" id="RU366032"/>
    </source>
</evidence>
<dbReference type="SUPFAM" id="SSF69012">
    <property type="entry name" value="alpha-ketoacid dehydrogenase kinase, N-terminal domain"/>
    <property type="match status" value="1"/>
</dbReference>
<dbReference type="PANTHER" id="PTHR11947:SF20">
    <property type="entry name" value="[3-METHYL-2-OXOBUTANOATE DEHYDROGENASE [LIPOAMIDE]] KINASE, MITOCHONDRIAL"/>
    <property type="match status" value="1"/>
</dbReference>
<protein>
    <recommendedName>
        <fullName evidence="8">Protein-serine/threonine kinase</fullName>
        <ecNumber evidence="8">2.7.11.-</ecNumber>
    </recommendedName>
</protein>
<dbReference type="InterPro" id="IPR018955">
    <property type="entry name" value="BCDHK/PDK_N"/>
</dbReference>
<dbReference type="Gene3D" id="3.30.565.10">
    <property type="entry name" value="Histidine kinase-like ATPase, C-terminal domain"/>
    <property type="match status" value="1"/>
</dbReference>